<name>A0A841DN72_9ACTN</name>
<dbReference type="EMBL" id="JACHNF010000001">
    <property type="protein sequence ID" value="MBB5978120.1"/>
    <property type="molecule type" value="Genomic_DNA"/>
</dbReference>
<dbReference type="AlphaFoldDB" id="A0A841DN72"/>
<comment type="caution">
    <text evidence="1">The sequence shown here is derived from an EMBL/GenBank/DDBJ whole genome shotgun (WGS) entry which is preliminary data.</text>
</comment>
<protein>
    <submittedName>
        <fullName evidence="1">Lysophospholipase L1-like esterase</fullName>
    </submittedName>
</protein>
<evidence type="ECO:0000313" key="1">
    <source>
        <dbReference type="EMBL" id="MBB5978120.1"/>
    </source>
</evidence>
<keyword evidence="2" id="KW-1185">Reference proteome</keyword>
<gene>
    <name evidence="1" type="ORF">HDA44_001461</name>
</gene>
<accession>A0A841DN72</accession>
<dbReference type="InterPro" id="IPR036514">
    <property type="entry name" value="SGNH_hydro_sf"/>
</dbReference>
<reference evidence="1 2" key="1">
    <citation type="submission" date="2020-08" db="EMBL/GenBank/DDBJ databases">
        <title>Sequencing the genomes of 1000 actinobacteria strains.</title>
        <authorList>
            <person name="Klenk H.-P."/>
        </authorList>
    </citation>
    <scope>NUCLEOTIDE SEQUENCE [LARGE SCALE GENOMIC DNA]</scope>
    <source>
        <strain evidence="1 2">DSM 17294</strain>
    </source>
</reference>
<dbReference type="Gene3D" id="3.40.50.1110">
    <property type="entry name" value="SGNH hydrolase"/>
    <property type="match status" value="1"/>
</dbReference>
<organism evidence="1 2">
    <name type="scientific">Kribbella solani</name>
    <dbReference type="NCBI Taxonomy" id="236067"/>
    <lineage>
        <taxon>Bacteria</taxon>
        <taxon>Bacillati</taxon>
        <taxon>Actinomycetota</taxon>
        <taxon>Actinomycetes</taxon>
        <taxon>Propionibacteriales</taxon>
        <taxon>Kribbellaceae</taxon>
        <taxon>Kribbella</taxon>
    </lineage>
</organism>
<dbReference type="Proteomes" id="UP000558997">
    <property type="component" value="Unassembled WGS sequence"/>
</dbReference>
<proteinExistence type="predicted"/>
<sequence>MLECDASRPGREGHGGWVIDQLTAIAADRMRTYQPDVVLLHAGANDVLGNVNLATAPARLENLIRTMLTARPGMAGRRGRSSRSTSP</sequence>
<dbReference type="RefSeq" id="WP_184832378.1">
    <property type="nucleotide sequence ID" value="NZ_BAAAVN010000004.1"/>
</dbReference>
<dbReference type="SUPFAM" id="SSF52266">
    <property type="entry name" value="SGNH hydrolase"/>
    <property type="match status" value="1"/>
</dbReference>
<evidence type="ECO:0000313" key="2">
    <source>
        <dbReference type="Proteomes" id="UP000558997"/>
    </source>
</evidence>